<dbReference type="GO" id="GO:0016491">
    <property type="term" value="F:oxidoreductase activity"/>
    <property type="evidence" value="ECO:0007669"/>
    <property type="project" value="UniProtKB-KW"/>
</dbReference>
<sequence>MTIVELMKKRRSIRRYKISPIPRQVINRIIEAASYAPSGLNRQPWFFVAVSNLDLKEKIRQECEKGEQKFYDHVKGSFKESLSFLNLSPVKSFLTEAPYLIVAFAKKGEPYWNESMWICIGYTILKIQEERLASLTYTPPQTSFLNEMLNISKKYKAVAILPVGYPNEKVDLSKRKRKLIDQLVRFIE</sequence>
<dbReference type="Gene3D" id="3.40.109.10">
    <property type="entry name" value="NADH Oxidase"/>
    <property type="match status" value="1"/>
</dbReference>
<dbReference type="InterPro" id="IPR050627">
    <property type="entry name" value="Nitroreductase/BluB"/>
</dbReference>
<evidence type="ECO:0000313" key="5">
    <source>
        <dbReference type="EMBL" id="KKK61904.1"/>
    </source>
</evidence>
<accession>A0A0F8Z6B0</accession>
<evidence type="ECO:0000256" key="1">
    <source>
        <dbReference type="ARBA" id="ARBA00022630"/>
    </source>
</evidence>
<protein>
    <recommendedName>
        <fullName evidence="4">Nitroreductase domain-containing protein</fullName>
    </recommendedName>
</protein>
<proteinExistence type="predicted"/>
<keyword evidence="2" id="KW-0288">FMN</keyword>
<dbReference type="CDD" id="cd02144">
    <property type="entry name" value="iodotyrosine_dehalogenase"/>
    <property type="match status" value="1"/>
</dbReference>
<keyword evidence="1" id="KW-0285">Flavoprotein</keyword>
<dbReference type="SUPFAM" id="SSF55469">
    <property type="entry name" value="FMN-dependent nitroreductase-like"/>
    <property type="match status" value="1"/>
</dbReference>
<evidence type="ECO:0000259" key="4">
    <source>
        <dbReference type="Pfam" id="PF00881"/>
    </source>
</evidence>
<gene>
    <name evidence="5" type="ORF">LCGC14_3009670</name>
</gene>
<feature type="domain" description="Nitroreductase" evidence="4">
    <location>
        <begin position="8"/>
        <end position="165"/>
    </location>
</feature>
<dbReference type="InterPro" id="IPR000415">
    <property type="entry name" value="Nitroreductase-like"/>
</dbReference>
<dbReference type="AlphaFoldDB" id="A0A0F8Z6B0"/>
<dbReference type="PANTHER" id="PTHR23026:SF90">
    <property type="entry name" value="IODOTYROSINE DEIODINASE 1"/>
    <property type="match status" value="1"/>
</dbReference>
<dbReference type="EMBL" id="LAZR01062259">
    <property type="protein sequence ID" value="KKK61904.1"/>
    <property type="molecule type" value="Genomic_DNA"/>
</dbReference>
<dbReference type="Pfam" id="PF00881">
    <property type="entry name" value="Nitroreductase"/>
    <property type="match status" value="1"/>
</dbReference>
<dbReference type="InterPro" id="IPR029479">
    <property type="entry name" value="Nitroreductase"/>
</dbReference>
<evidence type="ECO:0000256" key="3">
    <source>
        <dbReference type="ARBA" id="ARBA00023002"/>
    </source>
</evidence>
<evidence type="ECO:0000256" key="2">
    <source>
        <dbReference type="ARBA" id="ARBA00022643"/>
    </source>
</evidence>
<dbReference type="PANTHER" id="PTHR23026">
    <property type="entry name" value="NADPH NITROREDUCTASE"/>
    <property type="match status" value="1"/>
</dbReference>
<name>A0A0F8Z6B0_9ZZZZ</name>
<organism evidence="5">
    <name type="scientific">marine sediment metagenome</name>
    <dbReference type="NCBI Taxonomy" id="412755"/>
    <lineage>
        <taxon>unclassified sequences</taxon>
        <taxon>metagenomes</taxon>
        <taxon>ecological metagenomes</taxon>
    </lineage>
</organism>
<comment type="caution">
    <text evidence="5">The sequence shown here is derived from an EMBL/GenBank/DDBJ whole genome shotgun (WGS) entry which is preliminary data.</text>
</comment>
<keyword evidence="3" id="KW-0560">Oxidoreductase</keyword>
<reference evidence="5" key="1">
    <citation type="journal article" date="2015" name="Nature">
        <title>Complex archaea that bridge the gap between prokaryotes and eukaryotes.</title>
        <authorList>
            <person name="Spang A."/>
            <person name="Saw J.H."/>
            <person name="Jorgensen S.L."/>
            <person name="Zaremba-Niedzwiedzka K."/>
            <person name="Martijn J."/>
            <person name="Lind A.E."/>
            <person name="van Eijk R."/>
            <person name="Schleper C."/>
            <person name="Guy L."/>
            <person name="Ettema T.J."/>
        </authorList>
    </citation>
    <scope>NUCLEOTIDE SEQUENCE</scope>
</reference>